<dbReference type="AlphaFoldDB" id="A0A5C4VPK4"/>
<dbReference type="EMBL" id="VDMP01000026">
    <property type="protein sequence ID" value="TNM37425.1"/>
    <property type="molecule type" value="Genomic_DNA"/>
</dbReference>
<reference evidence="1 2" key="1">
    <citation type="journal article" date="2016" name="Int. J. Syst. Evol. Microbiol.">
        <title>Nocardioides albidus sp. nov., an actinobacterium isolated from garden soil.</title>
        <authorList>
            <person name="Singh H."/>
            <person name="Du J."/>
            <person name="Trinh H."/>
            <person name="Won K."/>
            <person name="Yang J.E."/>
            <person name="Yin C."/>
            <person name="Kook M."/>
            <person name="Yi T.H."/>
        </authorList>
    </citation>
    <scope>NUCLEOTIDE SEQUENCE [LARGE SCALE GENOMIC DNA]</scope>
    <source>
        <strain evidence="1 2">CCTCC AB 2015297</strain>
    </source>
</reference>
<proteinExistence type="predicted"/>
<protein>
    <submittedName>
        <fullName evidence="1">Uncharacterized protein</fullName>
    </submittedName>
</protein>
<organism evidence="1 2">
    <name type="scientific">Nocardioides albidus</name>
    <dbReference type="NCBI Taxonomy" id="1517589"/>
    <lineage>
        <taxon>Bacteria</taxon>
        <taxon>Bacillati</taxon>
        <taxon>Actinomycetota</taxon>
        <taxon>Actinomycetes</taxon>
        <taxon>Propionibacteriales</taxon>
        <taxon>Nocardioidaceae</taxon>
        <taxon>Nocardioides</taxon>
    </lineage>
</organism>
<accession>A0A5C4VPK4</accession>
<name>A0A5C4VPK4_9ACTN</name>
<comment type="caution">
    <text evidence="1">The sequence shown here is derived from an EMBL/GenBank/DDBJ whole genome shotgun (WGS) entry which is preliminary data.</text>
</comment>
<evidence type="ECO:0000313" key="2">
    <source>
        <dbReference type="Proteomes" id="UP000313231"/>
    </source>
</evidence>
<evidence type="ECO:0000313" key="1">
    <source>
        <dbReference type="EMBL" id="TNM37425.1"/>
    </source>
</evidence>
<gene>
    <name evidence="1" type="ORF">FHP29_16475</name>
</gene>
<dbReference type="Proteomes" id="UP000313231">
    <property type="component" value="Unassembled WGS sequence"/>
</dbReference>
<sequence length="145" mass="15342">MTGPFPIPPVFPLFNPAFLVGMQALELIIIEAQVTAVYNTLDEQIKVLQGVTFTQKGAVPASAYGQGHESNVLSYEHARAHGVIVDSLVEMRTDLGAFQDAVLAAKAAIVDADDQAETDLQTALLRTQGLDLGTDTDTDTDGGNA</sequence>
<keyword evidence="2" id="KW-1185">Reference proteome</keyword>